<evidence type="ECO:0000313" key="10">
    <source>
        <dbReference type="Proteomes" id="UP000664940"/>
    </source>
</evidence>
<dbReference type="GO" id="GO:0005125">
    <property type="term" value="F:cytokine activity"/>
    <property type="evidence" value="ECO:0007669"/>
    <property type="project" value="UniProtKB-KW"/>
</dbReference>
<evidence type="ECO:0000256" key="5">
    <source>
        <dbReference type="ARBA" id="ARBA00023157"/>
    </source>
</evidence>
<dbReference type="AlphaFoldDB" id="A0A833ZRZ0"/>
<evidence type="ECO:0000256" key="2">
    <source>
        <dbReference type="ARBA" id="ARBA00008670"/>
    </source>
</evidence>
<keyword evidence="7" id="KW-1133">Transmembrane helix</keyword>
<keyword evidence="5" id="KW-1015">Disulfide bond</keyword>
<dbReference type="InterPro" id="IPR008983">
    <property type="entry name" value="Tumour_necrosis_fac-like_dom"/>
</dbReference>
<dbReference type="InterPro" id="IPR006052">
    <property type="entry name" value="TNF_dom"/>
</dbReference>
<keyword evidence="4" id="KW-0964">Secreted</keyword>
<dbReference type="Pfam" id="PF00229">
    <property type="entry name" value="TNF"/>
    <property type="match status" value="1"/>
</dbReference>
<dbReference type="GO" id="GO:0016020">
    <property type="term" value="C:membrane"/>
    <property type="evidence" value="ECO:0007669"/>
    <property type="project" value="InterPro"/>
</dbReference>
<proteinExistence type="inferred from homology"/>
<dbReference type="GO" id="GO:0030890">
    <property type="term" value="P:positive regulation of B cell proliferation"/>
    <property type="evidence" value="ECO:0007669"/>
    <property type="project" value="TreeGrafter"/>
</dbReference>
<dbReference type="GO" id="GO:0005615">
    <property type="term" value="C:extracellular space"/>
    <property type="evidence" value="ECO:0007669"/>
    <property type="project" value="UniProtKB-KW"/>
</dbReference>
<keyword evidence="6" id="KW-0325">Glycoprotein</keyword>
<evidence type="ECO:0000259" key="8">
    <source>
        <dbReference type="PROSITE" id="PS50049"/>
    </source>
</evidence>
<dbReference type="SUPFAM" id="SSF49842">
    <property type="entry name" value="TNF-like"/>
    <property type="match status" value="1"/>
</dbReference>
<name>A0A833ZRZ0_9CHIR</name>
<dbReference type="GO" id="GO:0048298">
    <property type="term" value="P:positive regulation of isotype switching to IgA isotypes"/>
    <property type="evidence" value="ECO:0007669"/>
    <property type="project" value="TreeGrafter"/>
</dbReference>
<keyword evidence="7" id="KW-0472">Membrane</keyword>
<gene>
    <name evidence="9" type="ORF">HJG60_019307</name>
</gene>
<dbReference type="PANTHER" id="PTHR15151:SF12">
    <property type="entry name" value="TUMOR NECROSIS FACTOR LIGAND SUPERFAMILY MEMBER 13"/>
    <property type="match status" value="1"/>
</dbReference>
<organism evidence="9 10">
    <name type="scientific">Phyllostomus discolor</name>
    <name type="common">pale spear-nosed bat</name>
    <dbReference type="NCBI Taxonomy" id="89673"/>
    <lineage>
        <taxon>Eukaryota</taxon>
        <taxon>Metazoa</taxon>
        <taxon>Chordata</taxon>
        <taxon>Craniata</taxon>
        <taxon>Vertebrata</taxon>
        <taxon>Euteleostomi</taxon>
        <taxon>Mammalia</taxon>
        <taxon>Eutheria</taxon>
        <taxon>Laurasiatheria</taxon>
        <taxon>Chiroptera</taxon>
        <taxon>Yangochiroptera</taxon>
        <taxon>Phyllostomidae</taxon>
        <taxon>Phyllostominae</taxon>
        <taxon>Phyllostomus</taxon>
    </lineage>
</organism>
<evidence type="ECO:0000313" key="9">
    <source>
        <dbReference type="EMBL" id="KAF6097798.1"/>
    </source>
</evidence>
<dbReference type="Gene3D" id="2.60.120.40">
    <property type="match status" value="1"/>
</dbReference>
<feature type="domain" description="THD" evidence="8">
    <location>
        <begin position="1"/>
        <end position="168"/>
    </location>
</feature>
<dbReference type="GO" id="GO:0006955">
    <property type="term" value="P:immune response"/>
    <property type="evidence" value="ECO:0007669"/>
    <property type="project" value="InterPro"/>
</dbReference>
<evidence type="ECO:0000256" key="6">
    <source>
        <dbReference type="ARBA" id="ARBA00023180"/>
    </source>
</evidence>
<feature type="transmembrane region" description="Helical" evidence="7">
    <location>
        <begin position="29"/>
        <end position="50"/>
    </location>
</feature>
<evidence type="ECO:0000256" key="3">
    <source>
        <dbReference type="ARBA" id="ARBA00022514"/>
    </source>
</evidence>
<protein>
    <submittedName>
        <fullName evidence="9">TNF superfamily member 13</fullName>
    </submittedName>
</protein>
<comment type="similarity">
    <text evidence="2">Belongs to the tumor necrosis factor family.</text>
</comment>
<dbReference type="Proteomes" id="UP000664940">
    <property type="component" value="Unassembled WGS sequence"/>
</dbReference>
<keyword evidence="3" id="KW-0202">Cytokine</keyword>
<dbReference type="PROSITE" id="PS50049">
    <property type="entry name" value="THD_2"/>
    <property type="match status" value="1"/>
</dbReference>
<evidence type="ECO:0000256" key="1">
    <source>
        <dbReference type="ARBA" id="ARBA00004613"/>
    </source>
</evidence>
<dbReference type="GO" id="GO:0005164">
    <property type="term" value="F:tumor necrosis factor receptor binding"/>
    <property type="evidence" value="ECO:0007669"/>
    <property type="project" value="InterPro"/>
</dbReference>
<reference evidence="9 10" key="1">
    <citation type="journal article" date="2020" name="Nature">
        <title>Six reference-quality genomes reveal evolution of bat adaptations.</title>
        <authorList>
            <person name="Jebb D."/>
            <person name="Huang Z."/>
            <person name="Pippel M."/>
            <person name="Hughes G.M."/>
            <person name="Lavrichenko K."/>
            <person name="Devanna P."/>
            <person name="Winkler S."/>
            <person name="Jermiin L.S."/>
            <person name="Skirmuntt E.C."/>
            <person name="Katzourakis A."/>
            <person name="Burkitt-Gray L."/>
            <person name="Ray D.A."/>
            <person name="Sullivan K.A.M."/>
            <person name="Roscito J.G."/>
            <person name="Kirilenko B.M."/>
            <person name="Davalos L.M."/>
            <person name="Corthals A.P."/>
            <person name="Power M.L."/>
            <person name="Jones G."/>
            <person name="Ransome R.D."/>
            <person name="Dechmann D.K.N."/>
            <person name="Locatelli A.G."/>
            <person name="Puechmaille S.J."/>
            <person name="Fedrigo O."/>
            <person name="Jarvis E.D."/>
            <person name="Hiller M."/>
            <person name="Vernes S.C."/>
            <person name="Myers E.W."/>
            <person name="Teeling E.C."/>
        </authorList>
    </citation>
    <scope>NUCLEOTIDE SEQUENCE [LARGE SCALE GENOMIC DNA]</scope>
    <source>
        <strain evidence="9">Bat1K_MPI-CBG_1</strain>
    </source>
</reference>
<keyword evidence="7" id="KW-0812">Transmembrane</keyword>
<comment type="caution">
    <text evidence="9">The sequence shown here is derived from an EMBL/GenBank/DDBJ whole genome shotgun (WGS) entry which is preliminary data.</text>
</comment>
<dbReference type="InterPro" id="IPR051748">
    <property type="entry name" value="TNF_Ligand_Superfamily"/>
</dbReference>
<evidence type="ECO:0000256" key="7">
    <source>
        <dbReference type="SAM" id="Phobius"/>
    </source>
</evidence>
<dbReference type="PANTHER" id="PTHR15151">
    <property type="entry name" value="PROTEIN EIGER"/>
    <property type="match status" value="1"/>
</dbReference>
<comment type="subcellular location">
    <subcellularLocation>
        <location evidence="1">Secreted</location>
    </subcellularLocation>
</comment>
<dbReference type="EMBL" id="JABVXQ010000008">
    <property type="protein sequence ID" value="KAF6097798.1"/>
    <property type="molecule type" value="Genomic_DNA"/>
</dbReference>
<evidence type="ECO:0000256" key="4">
    <source>
        <dbReference type="ARBA" id="ARBA00022525"/>
    </source>
</evidence>
<sequence>MPASSPSFLAPKGPLGDMGGRVREPALSVALWLSWGAALGAVACAMALLTQQTELQILRRELTRLQRSGGPFENGEGNPWLSLQEQVLFHDVTFTMGQAVSREGQGRQETLFRCIRSMPSNPDWAYNSCYSAGVFHLHQGDILSVIIPRARAKLSLSPHGTFLGFVKL</sequence>
<accession>A0A833ZRZ0</accession>